<evidence type="ECO:0000256" key="1">
    <source>
        <dbReference type="SAM" id="Phobius"/>
    </source>
</evidence>
<sequence length="83" mass="9588">MWLEGNNMSYANWLTGEPKQYNLNCQYKGYRAGIVVNITTGQWYTAIDDPLFLSVLFPSILVEIVLFYMIIYQVIINGQMDLA</sequence>
<dbReference type="Proteomes" id="UP000887540">
    <property type="component" value="Unplaced"/>
</dbReference>
<reference evidence="3" key="1">
    <citation type="submission" date="2022-11" db="UniProtKB">
        <authorList>
            <consortium name="WormBaseParasite"/>
        </authorList>
    </citation>
    <scope>IDENTIFICATION</scope>
</reference>
<keyword evidence="1" id="KW-0812">Transmembrane</keyword>
<organism evidence="2 3">
    <name type="scientific">Acrobeloides nanus</name>
    <dbReference type="NCBI Taxonomy" id="290746"/>
    <lineage>
        <taxon>Eukaryota</taxon>
        <taxon>Metazoa</taxon>
        <taxon>Ecdysozoa</taxon>
        <taxon>Nematoda</taxon>
        <taxon>Chromadorea</taxon>
        <taxon>Rhabditida</taxon>
        <taxon>Tylenchina</taxon>
        <taxon>Cephalobomorpha</taxon>
        <taxon>Cephaloboidea</taxon>
        <taxon>Cephalobidae</taxon>
        <taxon>Acrobeloides</taxon>
    </lineage>
</organism>
<proteinExistence type="predicted"/>
<evidence type="ECO:0000313" key="2">
    <source>
        <dbReference type="Proteomes" id="UP000887540"/>
    </source>
</evidence>
<protein>
    <submittedName>
        <fullName evidence="3">C-type lectin domain-containing protein</fullName>
    </submittedName>
</protein>
<keyword evidence="2" id="KW-1185">Reference proteome</keyword>
<dbReference type="WBParaSite" id="ACRNAN_scaffold1961.g10529.t1">
    <property type="protein sequence ID" value="ACRNAN_scaffold1961.g10529.t1"/>
    <property type="gene ID" value="ACRNAN_scaffold1961.g10529"/>
</dbReference>
<name>A0A914D5U7_9BILA</name>
<feature type="transmembrane region" description="Helical" evidence="1">
    <location>
        <begin position="51"/>
        <end position="71"/>
    </location>
</feature>
<dbReference type="AlphaFoldDB" id="A0A914D5U7"/>
<accession>A0A914D5U7</accession>
<evidence type="ECO:0000313" key="3">
    <source>
        <dbReference type="WBParaSite" id="ACRNAN_scaffold1961.g10529.t1"/>
    </source>
</evidence>
<keyword evidence="1" id="KW-1133">Transmembrane helix</keyword>
<keyword evidence="1" id="KW-0472">Membrane</keyword>